<dbReference type="Pfam" id="PF23233">
    <property type="entry name" value="HAT_Syf1_CNRKL1_N"/>
    <property type="match status" value="2"/>
</dbReference>
<feature type="compositionally biased region" description="Acidic residues" evidence="9">
    <location>
        <begin position="673"/>
        <end position="695"/>
    </location>
</feature>
<gene>
    <name evidence="12" type="primary">CRNKL1</name>
    <name evidence="12" type="ORF">HDU87_005405</name>
</gene>
<sequence>MDRQPRPVKVKNKNPAEIQITAEQILRESKERQDNGSRVPQQKIADLEEMDEHKLRKRKDFEDGAQRSKHSMGNWIKYAAWEESHKEMDRARSIWERALDVDHRSQVIWLKYAEMEMKHKNINRARNIFDRAVTVLPRVDTFWYKYVYMEELLDNIAGARQVFERWMKWEPAEECWMAYVAMEKRYKELNRARDIFRRFVGCHPQPKNWIKWAKFEESIGKPDSARAIYEQCLDMLGEDFIDQNIYVSFAKFETRQKEIERARVIYKYALQKLAKGQTENLYNMYTQFEKQHGEKQGIEDVIIGKRRGRYEDELAANPRNYDVWFDYVRLEESAGDPDKVRELYERAIAQVPLIGEKRFWRRYIYLWIFYAVWEELEGKDMERTKQIYQQCLKVIPHKQFTFAKVWLLFAKFLIRQMDLPAARKNLGAAIGMTPKERLFKGYIELELQLREFDRVRALYERYLQWNASNCYAWIKFAELERMLGDTDRSRGIFEIAVEQPVLDMPEVLWKGYIDFEVQEAEWARARSLYNRLLQRTEHVKVWISYATFENTALDHGEDPSARAEVARKIFAQAYTRLQRLGDARKEERVVLLDAWSSFETASGDAASLAAVKAKMPRAVKRRRRVVDGETGEETNAWEEYYDYIFPDDETERPNFKLLAIAHEWKQKMAAAQNDDDDSDSDEEEESEDEDADADEAGGAADGGEPAGKKARRGAKDSDDDTEAPGAPAAKRGRWEGGKQLDAEVEGARADDTGR</sequence>
<feature type="region of interest" description="Disordered" evidence="9">
    <location>
        <begin position="668"/>
        <end position="754"/>
    </location>
</feature>
<dbReference type="PANTHER" id="PTHR11246:SF3">
    <property type="entry name" value="CROOKED NECK-LIKE PROTEIN 1"/>
    <property type="match status" value="1"/>
</dbReference>
<dbReference type="FunFam" id="1.25.40.10:FF:000306">
    <property type="entry name" value="Cell cycle control protein cwf4"/>
    <property type="match status" value="1"/>
</dbReference>
<dbReference type="InterPro" id="IPR045075">
    <property type="entry name" value="Syf1-like"/>
</dbReference>
<dbReference type="GO" id="GO:0071014">
    <property type="term" value="C:post-mRNA release spliceosomal complex"/>
    <property type="evidence" value="ECO:0007669"/>
    <property type="project" value="TreeGrafter"/>
</dbReference>
<keyword evidence="3" id="KW-0507">mRNA processing</keyword>
<feature type="domain" description="Pre-mRNA-splicing factor Syf1-like N-terminal HAT-repeats" evidence="11">
    <location>
        <begin position="60"/>
        <end position="205"/>
    </location>
</feature>
<evidence type="ECO:0000256" key="8">
    <source>
        <dbReference type="ARBA" id="ARBA00037040"/>
    </source>
</evidence>
<name>A0AAD5TH97_9FUNG</name>
<dbReference type="SMART" id="SM00386">
    <property type="entry name" value="HAT"/>
    <property type="match status" value="13"/>
</dbReference>
<dbReference type="InterPro" id="IPR003107">
    <property type="entry name" value="HAT"/>
</dbReference>
<evidence type="ECO:0000313" key="13">
    <source>
        <dbReference type="Proteomes" id="UP001212152"/>
    </source>
</evidence>
<accession>A0AAD5TH97</accession>
<reference evidence="12" key="1">
    <citation type="submission" date="2020-05" db="EMBL/GenBank/DDBJ databases">
        <title>Phylogenomic resolution of chytrid fungi.</title>
        <authorList>
            <person name="Stajich J.E."/>
            <person name="Amses K."/>
            <person name="Simmons R."/>
            <person name="Seto K."/>
            <person name="Myers J."/>
            <person name="Bonds A."/>
            <person name="Quandt C.A."/>
            <person name="Barry K."/>
            <person name="Liu P."/>
            <person name="Grigoriev I."/>
            <person name="Longcore J.E."/>
            <person name="James T.Y."/>
        </authorList>
    </citation>
    <scope>NUCLEOTIDE SEQUENCE</scope>
    <source>
        <strain evidence="12">JEL0379</strain>
    </source>
</reference>
<dbReference type="PANTHER" id="PTHR11246">
    <property type="entry name" value="PRE-MRNA SPLICING FACTOR"/>
    <property type="match status" value="1"/>
</dbReference>
<dbReference type="GO" id="GO:0071011">
    <property type="term" value="C:precatalytic spliceosome"/>
    <property type="evidence" value="ECO:0007669"/>
    <property type="project" value="TreeGrafter"/>
</dbReference>
<keyword evidence="7" id="KW-0539">Nucleus</keyword>
<dbReference type="AlphaFoldDB" id="A0AAD5TH97"/>
<keyword evidence="6" id="KW-0508">mRNA splicing</keyword>
<comment type="subcellular location">
    <subcellularLocation>
        <location evidence="1">Nucleus</location>
    </subcellularLocation>
</comment>
<comment type="function">
    <text evidence="8">Involved in pre-mRNA splicing and cell cycle progression. Required for the spliceosome assembly and initiation of the DNA replication.</text>
</comment>
<evidence type="ECO:0000256" key="4">
    <source>
        <dbReference type="ARBA" id="ARBA00022728"/>
    </source>
</evidence>
<evidence type="ECO:0000256" key="6">
    <source>
        <dbReference type="ARBA" id="ARBA00023187"/>
    </source>
</evidence>
<dbReference type="InterPro" id="IPR055433">
    <property type="entry name" value="HAT_Syf1-like_N"/>
</dbReference>
<evidence type="ECO:0000256" key="2">
    <source>
        <dbReference type="ARBA" id="ARBA00008644"/>
    </source>
</evidence>
<dbReference type="GO" id="GO:0000245">
    <property type="term" value="P:spliceosomal complex assembly"/>
    <property type="evidence" value="ECO:0007669"/>
    <property type="project" value="TreeGrafter"/>
</dbReference>
<dbReference type="EMBL" id="JADGJQ010000043">
    <property type="protein sequence ID" value="KAJ3176190.1"/>
    <property type="molecule type" value="Genomic_DNA"/>
</dbReference>
<keyword evidence="4" id="KW-0747">Spliceosome</keyword>
<dbReference type="SUPFAM" id="SSF48452">
    <property type="entry name" value="TPR-like"/>
    <property type="match status" value="2"/>
</dbReference>
<evidence type="ECO:0000256" key="3">
    <source>
        <dbReference type="ARBA" id="ARBA00022664"/>
    </source>
</evidence>
<dbReference type="Gene3D" id="1.25.40.10">
    <property type="entry name" value="Tetratricopeptide repeat domain"/>
    <property type="match status" value="3"/>
</dbReference>
<proteinExistence type="inferred from homology"/>
<dbReference type="FunFam" id="1.25.40.10:FF:000269">
    <property type="entry name" value="Crooked neck pre-mRNA-splicing factor 1"/>
    <property type="match status" value="1"/>
</dbReference>
<dbReference type="GO" id="GO:0000974">
    <property type="term" value="C:Prp19 complex"/>
    <property type="evidence" value="ECO:0007669"/>
    <property type="project" value="TreeGrafter"/>
</dbReference>
<comment type="similarity">
    <text evidence="2">Belongs to the crooked-neck family.</text>
</comment>
<evidence type="ECO:0000313" key="12">
    <source>
        <dbReference type="EMBL" id="KAJ3176190.1"/>
    </source>
</evidence>
<organism evidence="12 13">
    <name type="scientific">Geranomyces variabilis</name>
    <dbReference type="NCBI Taxonomy" id="109894"/>
    <lineage>
        <taxon>Eukaryota</taxon>
        <taxon>Fungi</taxon>
        <taxon>Fungi incertae sedis</taxon>
        <taxon>Chytridiomycota</taxon>
        <taxon>Chytridiomycota incertae sedis</taxon>
        <taxon>Chytridiomycetes</taxon>
        <taxon>Spizellomycetales</taxon>
        <taxon>Powellomycetaceae</taxon>
        <taxon>Geranomyces</taxon>
    </lineage>
</organism>
<evidence type="ECO:0000256" key="9">
    <source>
        <dbReference type="SAM" id="MobiDB-lite"/>
    </source>
</evidence>
<dbReference type="FunFam" id="1.25.40.10:FF:000048">
    <property type="entry name" value="Cell cycle control protein"/>
    <property type="match status" value="1"/>
</dbReference>
<feature type="region of interest" description="Disordered" evidence="9">
    <location>
        <begin position="26"/>
        <end position="50"/>
    </location>
</feature>
<protein>
    <submittedName>
        <fullName evidence="12">Crooked neck-like protein 1</fullName>
    </submittedName>
</protein>
<comment type="caution">
    <text evidence="12">The sequence shown here is derived from an EMBL/GenBank/DDBJ whole genome shotgun (WGS) entry which is preliminary data.</text>
</comment>
<evidence type="ECO:0000259" key="11">
    <source>
        <dbReference type="Pfam" id="PF23233"/>
    </source>
</evidence>
<feature type="domain" description="Pre-mRNA-splicing factor Syf1-like N-terminal HAT-repeats" evidence="11">
    <location>
        <begin position="309"/>
        <end position="466"/>
    </location>
</feature>
<evidence type="ECO:0000256" key="7">
    <source>
        <dbReference type="ARBA" id="ARBA00023242"/>
    </source>
</evidence>
<feature type="domain" description="Pre-mRNA-splicing factor Syf1/CRNKL1-like C-terminal HAT-repeats" evidence="10">
    <location>
        <begin position="217"/>
        <end position="301"/>
    </location>
</feature>
<feature type="compositionally biased region" description="Basic and acidic residues" evidence="9">
    <location>
        <begin position="732"/>
        <end position="754"/>
    </location>
</feature>
<evidence type="ECO:0000256" key="1">
    <source>
        <dbReference type="ARBA" id="ARBA00004123"/>
    </source>
</evidence>
<dbReference type="InterPro" id="IPR011990">
    <property type="entry name" value="TPR-like_helical_dom_sf"/>
</dbReference>
<feature type="compositionally biased region" description="Basic and acidic residues" evidence="9">
    <location>
        <begin position="26"/>
        <end position="35"/>
    </location>
</feature>
<evidence type="ECO:0000259" key="10">
    <source>
        <dbReference type="Pfam" id="PF23231"/>
    </source>
</evidence>
<dbReference type="Proteomes" id="UP001212152">
    <property type="component" value="Unassembled WGS sequence"/>
</dbReference>
<dbReference type="GO" id="GO:0071007">
    <property type="term" value="C:U2-type catalytic step 2 spliceosome"/>
    <property type="evidence" value="ECO:0007669"/>
    <property type="project" value="TreeGrafter"/>
</dbReference>
<keyword evidence="13" id="KW-1185">Reference proteome</keyword>
<dbReference type="InterPro" id="IPR055430">
    <property type="entry name" value="HAT_Syf1_CNRKL1_C"/>
</dbReference>
<dbReference type="Pfam" id="PF23231">
    <property type="entry name" value="HAT_Syf1_CNRKL1_C"/>
    <property type="match status" value="1"/>
</dbReference>
<keyword evidence="5" id="KW-0677">Repeat</keyword>
<evidence type="ECO:0000256" key="5">
    <source>
        <dbReference type="ARBA" id="ARBA00022737"/>
    </source>
</evidence>